<dbReference type="Proteomes" id="UP000192790">
    <property type="component" value="Unassembled WGS sequence"/>
</dbReference>
<dbReference type="InterPro" id="IPR037010">
    <property type="entry name" value="VitB12-dep_Met_synth_activ_sf"/>
</dbReference>
<reference evidence="1 2" key="1">
    <citation type="submission" date="2017-04" db="EMBL/GenBank/DDBJ databases">
        <authorList>
            <person name="Afonso C.L."/>
            <person name="Miller P.J."/>
            <person name="Scott M.A."/>
            <person name="Spackman E."/>
            <person name="Goraichik I."/>
            <person name="Dimitrov K.M."/>
            <person name="Suarez D.L."/>
            <person name="Swayne D.E."/>
        </authorList>
    </citation>
    <scope>NUCLEOTIDE SEQUENCE [LARGE SCALE GENOMIC DNA]</scope>
    <source>
        <strain evidence="1 2">DSM 12816</strain>
    </source>
</reference>
<accession>A0A1W1Z075</accession>
<evidence type="ECO:0000313" key="1">
    <source>
        <dbReference type="EMBL" id="SMC41358.1"/>
    </source>
</evidence>
<dbReference type="STRING" id="1122930.SAMN02745168_0791"/>
<dbReference type="GO" id="GO:0008705">
    <property type="term" value="F:methionine synthase activity"/>
    <property type="evidence" value="ECO:0007669"/>
    <property type="project" value="InterPro"/>
</dbReference>
<dbReference type="AlphaFoldDB" id="A0A1W1Z075"/>
<dbReference type="InterPro" id="IPR017342">
    <property type="entry name" value="S-AdoMet-dep_Met_synth_prd"/>
</dbReference>
<dbReference type="RefSeq" id="WP_084233400.1">
    <property type="nucleotide sequence ID" value="NZ_FWXW01000001.1"/>
</dbReference>
<dbReference type="EMBL" id="FWXW01000001">
    <property type="protein sequence ID" value="SMC41358.1"/>
    <property type="molecule type" value="Genomic_DNA"/>
</dbReference>
<proteinExistence type="predicted"/>
<dbReference type="PIRSF" id="PIRSF037984">
    <property type="entry name" value="Met_synth_TM0269_prd"/>
    <property type="match status" value="1"/>
</dbReference>
<protein>
    <submittedName>
        <fullName evidence="1">Vitamin B12 dependent methionine synthase, activation domain</fullName>
    </submittedName>
</protein>
<dbReference type="Gene3D" id="3.40.109.40">
    <property type="match status" value="1"/>
</dbReference>
<gene>
    <name evidence="1" type="ORF">SAMN02745168_0791</name>
</gene>
<name>A0A1W1Z075_9FIRM</name>
<dbReference type="SUPFAM" id="SSF56507">
    <property type="entry name" value="Methionine synthase activation domain-like"/>
    <property type="match status" value="1"/>
</dbReference>
<keyword evidence="2" id="KW-1185">Reference proteome</keyword>
<dbReference type="OrthoDB" id="9816190at2"/>
<evidence type="ECO:0000313" key="2">
    <source>
        <dbReference type="Proteomes" id="UP000192790"/>
    </source>
</evidence>
<sequence length="230" mass="25187">MGELLPGINREEALRYMGYRGGDLPEELQTALSESEREVLEAAEPRYRYALFELERGSNLSLRGTRLLLPGESIRKLLEGCDACILMAATLGGAVDTLLRRAQATDMRKAVLLDGCASAAIETVCDNLETRFRAEWSEKEKHLTGRFSPGYGDLPVLWQQELCRALDTERKIGLSAGPSGMLLPQKSVTAVLGVGTAVQKRQTRGCQTCALFDSCSFRKEGKTCGNLAPE</sequence>
<organism evidence="1 2">
    <name type="scientific">Papillibacter cinnamivorans DSM 12816</name>
    <dbReference type="NCBI Taxonomy" id="1122930"/>
    <lineage>
        <taxon>Bacteria</taxon>
        <taxon>Bacillati</taxon>
        <taxon>Bacillota</taxon>
        <taxon>Clostridia</taxon>
        <taxon>Eubacteriales</taxon>
        <taxon>Oscillospiraceae</taxon>
        <taxon>Papillibacter</taxon>
    </lineage>
</organism>